<dbReference type="SUPFAM" id="SSF48403">
    <property type="entry name" value="Ankyrin repeat"/>
    <property type="match status" value="1"/>
</dbReference>
<dbReference type="InterPro" id="IPR027417">
    <property type="entry name" value="P-loop_NTPase"/>
</dbReference>
<evidence type="ECO:0000313" key="4">
    <source>
        <dbReference type="EMBL" id="KAG9988192.1"/>
    </source>
</evidence>
<dbReference type="Proteomes" id="UP000729357">
    <property type="component" value="Unassembled WGS sequence"/>
</dbReference>
<evidence type="ECO:0000256" key="1">
    <source>
        <dbReference type="ARBA" id="ARBA00022737"/>
    </source>
</evidence>
<feature type="repeat" description="ANK" evidence="2">
    <location>
        <begin position="702"/>
        <end position="734"/>
    </location>
</feature>
<feature type="non-terminal residue" evidence="4">
    <location>
        <position position="1"/>
    </location>
</feature>
<dbReference type="Gene3D" id="1.25.40.20">
    <property type="entry name" value="Ankyrin repeat-containing domain"/>
    <property type="match status" value="1"/>
</dbReference>
<protein>
    <recommendedName>
        <fullName evidence="3">Nephrocystin 3-like N-terminal domain-containing protein</fullName>
    </recommendedName>
</protein>
<keyword evidence="2" id="KW-0040">ANK repeat</keyword>
<dbReference type="AlphaFoldDB" id="A0A9P8FZL4"/>
<evidence type="ECO:0000256" key="2">
    <source>
        <dbReference type="PROSITE-ProRule" id="PRU00023"/>
    </source>
</evidence>
<evidence type="ECO:0000313" key="5">
    <source>
        <dbReference type="Proteomes" id="UP000729357"/>
    </source>
</evidence>
<dbReference type="Pfam" id="PF24883">
    <property type="entry name" value="NPHP3_N"/>
    <property type="match status" value="1"/>
</dbReference>
<dbReference type="SMART" id="SM00248">
    <property type="entry name" value="ANK"/>
    <property type="match status" value="2"/>
</dbReference>
<keyword evidence="5" id="KW-1185">Reference proteome</keyword>
<dbReference type="Gene3D" id="3.40.50.300">
    <property type="entry name" value="P-loop containing nucleotide triphosphate hydrolases"/>
    <property type="match status" value="1"/>
</dbReference>
<dbReference type="PANTHER" id="PTHR10039">
    <property type="entry name" value="AMELOGENIN"/>
    <property type="match status" value="1"/>
</dbReference>
<sequence length="817" mass="92410">MTYRKEQEKTEADRMAQMQLEKSKIRQASILEQFSDYNHKFAYWKARMQRHGSTGQWLARSDEFNRWIAGSGPSVFWFTGILGSGKTVMTAFVVEQLSARPIQDSDKLVYFFCQYDNEISLKATTILRSIIRQLLDQDDRVFTENQSKIEALLNNLHDLILLEDLFFDIINCLKTVVLIIDGADECSNSEMKLLIKTLRSLILRKPSGVKLYLAGDDRITGIIMLSLAPSFVVNTRTPEAGSDLQELIQQLVTARREDGDLVAGDPSLYQEVVDVLRTASQGMVLWVKFQLEEICSQKTDESIRSALNHLPKDLFEIYNRLLSRIVREGSEEVCKKVFRFMAAAKTLLSLGELGEAISVEPCQPYFMPERLINDIHGIVRWCHGLITFNELDDRLQFTHSSVKNFLCGPGTERNTLSGFHFEEHEADRQFGEVCVTYLNFNDLKTQVVKYRRPGPPVDPMTMASHALKAGSPNPLLDKARDLMRRRAKSTVMGSRLLNPQADCENSNTVTMKYHLLQYASEFWLWHTTDFSPDQGRLWSLFQALAVNRYGVLSEPNYSNLLWHCFVNGRLGAGTKKLFDGHCHKYLIEQSGTLWLEAVLSLDQGGLDNALHGIGTEWIQELTLEERSNLLAKLIETNNTGLLGMGTMLVALGIDPYYEFVNHLKPTTLLEELIRNEDAELLRTVCKEMVASNTSLNYDITPTGRTALLVAANLRRYIAVGILLNHGANVNVIDYSDHTALHLAIKGETSTTDNSDLMDTVSQLLIAGASPNVRDTRGMVALDYASHDLEKSLHEEFAKYRVSVDTNKGRFRPKNTTP</sequence>
<dbReference type="PROSITE" id="PS50088">
    <property type="entry name" value="ANK_REPEAT"/>
    <property type="match status" value="1"/>
</dbReference>
<gene>
    <name evidence="4" type="ORF">KCU98_g2796</name>
</gene>
<name>A0A9P8FZL4_AURME</name>
<evidence type="ECO:0000259" key="3">
    <source>
        <dbReference type="Pfam" id="PF24883"/>
    </source>
</evidence>
<feature type="domain" description="Nephrocystin 3-like N-terminal" evidence="3">
    <location>
        <begin position="54"/>
        <end position="212"/>
    </location>
</feature>
<comment type="caution">
    <text evidence="4">The sequence shown here is derived from an EMBL/GenBank/DDBJ whole genome shotgun (WGS) entry which is preliminary data.</text>
</comment>
<dbReference type="InterPro" id="IPR036770">
    <property type="entry name" value="Ankyrin_rpt-contain_sf"/>
</dbReference>
<dbReference type="EMBL" id="JAHFXS010000168">
    <property type="protein sequence ID" value="KAG9988192.1"/>
    <property type="molecule type" value="Genomic_DNA"/>
</dbReference>
<accession>A0A9P8FZL4</accession>
<proteinExistence type="predicted"/>
<dbReference type="InterPro" id="IPR002110">
    <property type="entry name" value="Ankyrin_rpt"/>
</dbReference>
<keyword evidence="1" id="KW-0677">Repeat</keyword>
<organism evidence="4 5">
    <name type="scientific">Aureobasidium melanogenum</name>
    <name type="common">Aureobasidium pullulans var. melanogenum</name>
    <dbReference type="NCBI Taxonomy" id="46634"/>
    <lineage>
        <taxon>Eukaryota</taxon>
        <taxon>Fungi</taxon>
        <taxon>Dikarya</taxon>
        <taxon>Ascomycota</taxon>
        <taxon>Pezizomycotina</taxon>
        <taxon>Dothideomycetes</taxon>
        <taxon>Dothideomycetidae</taxon>
        <taxon>Dothideales</taxon>
        <taxon>Saccotheciaceae</taxon>
        <taxon>Aureobasidium</taxon>
    </lineage>
</organism>
<reference evidence="4" key="1">
    <citation type="journal article" date="2021" name="J Fungi (Basel)">
        <title>Virulence traits and population genomics of the black yeast Aureobasidium melanogenum.</title>
        <authorList>
            <person name="Cernosa A."/>
            <person name="Sun X."/>
            <person name="Gostincar C."/>
            <person name="Fang C."/>
            <person name="Gunde-Cimerman N."/>
            <person name="Song Z."/>
        </authorList>
    </citation>
    <scope>NUCLEOTIDE SEQUENCE</scope>
    <source>
        <strain evidence="4">EXF-9298</strain>
    </source>
</reference>
<dbReference type="PROSITE" id="PS50297">
    <property type="entry name" value="ANK_REP_REGION"/>
    <property type="match status" value="1"/>
</dbReference>
<dbReference type="SUPFAM" id="SSF52540">
    <property type="entry name" value="P-loop containing nucleoside triphosphate hydrolases"/>
    <property type="match status" value="1"/>
</dbReference>
<reference evidence="4" key="2">
    <citation type="submission" date="2021-08" db="EMBL/GenBank/DDBJ databases">
        <authorList>
            <person name="Gostincar C."/>
            <person name="Sun X."/>
            <person name="Song Z."/>
            <person name="Gunde-Cimerman N."/>
        </authorList>
    </citation>
    <scope>NUCLEOTIDE SEQUENCE</scope>
    <source>
        <strain evidence="4">EXF-9298</strain>
    </source>
</reference>
<dbReference type="InterPro" id="IPR056884">
    <property type="entry name" value="NPHP3-like_N"/>
</dbReference>
<dbReference type="Pfam" id="PF12796">
    <property type="entry name" value="Ank_2"/>
    <property type="match status" value="1"/>
</dbReference>
<dbReference type="PANTHER" id="PTHR10039:SF10">
    <property type="entry name" value="NACHT DOMAIN-CONTAINING PROTEIN"/>
    <property type="match status" value="1"/>
</dbReference>